<accession>A0A9C6WXJ4</accession>
<evidence type="ECO:0000313" key="1">
    <source>
        <dbReference type="Proteomes" id="UP000504606"/>
    </source>
</evidence>
<protein>
    <submittedName>
        <fullName evidence="2">Uncharacterized protein LOC127749318</fullName>
    </submittedName>
</protein>
<organism evidence="1 2">
    <name type="scientific">Frankliniella occidentalis</name>
    <name type="common">Western flower thrips</name>
    <name type="synonym">Euthrips occidentalis</name>
    <dbReference type="NCBI Taxonomy" id="133901"/>
    <lineage>
        <taxon>Eukaryota</taxon>
        <taxon>Metazoa</taxon>
        <taxon>Ecdysozoa</taxon>
        <taxon>Arthropoda</taxon>
        <taxon>Hexapoda</taxon>
        <taxon>Insecta</taxon>
        <taxon>Pterygota</taxon>
        <taxon>Neoptera</taxon>
        <taxon>Paraneoptera</taxon>
        <taxon>Thysanoptera</taxon>
        <taxon>Terebrantia</taxon>
        <taxon>Thripoidea</taxon>
        <taxon>Thripidae</taxon>
        <taxon>Frankliniella</taxon>
    </lineage>
</organism>
<dbReference type="RefSeq" id="XP_052123004.1">
    <property type="nucleotide sequence ID" value="XM_052267044.1"/>
</dbReference>
<dbReference type="SUPFAM" id="SSF52047">
    <property type="entry name" value="RNI-like"/>
    <property type="match status" value="1"/>
</dbReference>
<reference evidence="2" key="1">
    <citation type="submission" date="2025-08" db="UniProtKB">
        <authorList>
            <consortium name="RefSeq"/>
        </authorList>
    </citation>
    <scope>IDENTIFICATION</scope>
    <source>
        <tissue evidence="2">Whole organism</tissue>
    </source>
</reference>
<gene>
    <name evidence="2" type="primary">LOC127749318</name>
</gene>
<proteinExistence type="predicted"/>
<dbReference type="GeneID" id="127749318"/>
<dbReference type="Proteomes" id="UP000504606">
    <property type="component" value="Unplaced"/>
</dbReference>
<evidence type="ECO:0000313" key="2">
    <source>
        <dbReference type="RefSeq" id="XP_052123004.1"/>
    </source>
</evidence>
<keyword evidence="1" id="KW-1185">Reference proteome</keyword>
<sequence>MLAGHAATLEAVSFIGADLSPIDAAFFPIDVDAALSPLRLLVGMPNLRQLTSRLMPGLREVAACKSLRSLKLTVDAEVESVSQEHEHGALELLRSAHQLRSLHLHFLHDVDVDEDGDIIEIFADDLIGALASSGRSQVEVLFIEVEGASHDLILGQLGSALPSLPSLRRLEINMDQDPDMLLRLITPVTAPSLRSLQIRAFEATHDICAHAFLHSEELESLMSRNPLLHVEQQYVSCRAFRNMCDVCKLSCHKDVDEFELLGTFAHPKDECPSPEAHAAIERCCWVHINDVQH</sequence>
<name>A0A9C6WXJ4_FRAOC</name>
<dbReference type="AlphaFoldDB" id="A0A9C6WXJ4"/>
<dbReference type="KEGG" id="foc:127749318"/>